<sequence>MNPFTLAAITIICVFAYKIFKEYNNKKSATDDETIQALQAEIGKLKTRVSTLETIVTDKNYQLGEEINRL</sequence>
<dbReference type="EMBL" id="JAAXYH010000005">
    <property type="protein sequence ID" value="NMH65408.1"/>
    <property type="molecule type" value="Genomic_DNA"/>
</dbReference>
<evidence type="ECO:0000313" key="1">
    <source>
        <dbReference type="EMBL" id="NMH65408.1"/>
    </source>
</evidence>
<evidence type="ECO:0000313" key="2">
    <source>
        <dbReference type="Proteomes" id="UP000737113"/>
    </source>
</evidence>
<accession>A0A972JIT1</accession>
<name>A0A972JIT1_9GAMM</name>
<dbReference type="Proteomes" id="UP000737113">
    <property type="component" value="Unassembled WGS sequence"/>
</dbReference>
<organism evidence="1 2">
    <name type="scientific">Shewanella salipaludis</name>
    <dbReference type="NCBI Taxonomy" id="2723052"/>
    <lineage>
        <taxon>Bacteria</taxon>
        <taxon>Pseudomonadati</taxon>
        <taxon>Pseudomonadota</taxon>
        <taxon>Gammaproteobacteria</taxon>
        <taxon>Alteromonadales</taxon>
        <taxon>Shewanellaceae</taxon>
        <taxon>Shewanella</taxon>
    </lineage>
</organism>
<evidence type="ECO:0008006" key="3">
    <source>
        <dbReference type="Google" id="ProtNLM"/>
    </source>
</evidence>
<keyword evidence="2" id="KW-1185">Reference proteome</keyword>
<comment type="caution">
    <text evidence="1">The sequence shown here is derived from an EMBL/GenBank/DDBJ whole genome shotgun (WGS) entry which is preliminary data.</text>
</comment>
<dbReference type="RefSeq" id="WP_169564109.1">
    <property type="nucleotide sequence ID" value="NZ_JAAXYH010000005.1"/>
</dbReference>
<gene>
    <name evidence="1" type="ORF">HC757_09515</name>
</gene>
<reference evidence="1" key="1">
    <citation type="submission" date="2020-04" db="EMBL/GenBank/DDBJ databases">
        <title>Description of Shewanella salipaludis sp. nov., isolated from a salt marsh.</title>
        <authorList>
            <person name="Park S."/>
            <person name="Yoon J.-H."/>
        </authorList>
    </citation>
    <scope>NUCLEOTIDE SEQUENCE</scope>
    <source>
        <strain evidence="1">SHSM-M6</strain>
    </source>
</reference>
<protein>
    <recommendedName>
        <fullName evidence="3">Phage shock protein B</fullName>
    </recommendedName>
</protein>
<dbReference type="AlphaFoldDB" id="A0A972JIT1"/>
<proteinExistence type="predicted"/>